<dbReference type="FunFam" id="1.10.3720.10:FF:000004">
    <property type="entry name" value="Sulfate transport system permease protein CysT"/>
    <property type="match status" value="1"/>
</dbReference>
<dbReference type="PROSITE" id="PS50928">
    <property type="entry name" value="ABC_TM1"/>
    <property type="match status" value="1"/>
</dbReference>
<dbReference type="GO" id="GO:0005886">
    <property type="term" value="C:plasma membrane"/>
    <property type="evidence" value="ECO:0007669"/>
    <property type="project" value="InterPro"/>
</dbReference>
<dbReference type="Pfam" id="PF00528">
    <property type="entry name" value="BPD_transp_1"/>
    <property type="match status" value="1"/>
</dbReference>
<sequence>MFKCDIVCSLIQFQKIISQCYSSSLFIYPFYICFLILLTPISVLLWEGLSKIPYDFVEVAIHPIAISSYRITLFTALIATLINTLFGLILAWILVRYEFPGKKILDIAIDLPFALPTSVAGLTLSNIYGDKGIIGSIFNFYNIKLAFNFYGIIIAMVFVSLPFIVRTLQPVIQQIEKDIEEAAWALGASAWQTFWFIIFPPLIPAIFTGIALGFSRAVGEYGSVVIISSNIPYQDLTTSVLIAQKLEQYDYKGATIIGTVILLISFIILLVINLLQLWSKSHAK</sequence>
<dbReference type="NCBIfam" id="TIGR02139">
    <property type="entry name" value="permease_CysT"/>
    <property type="match status" value="1"/>
</dbReference>
<evidence type="ECO:0000256" key="5">
    <source>
        <dbReference type="ARBA" id="ARBA00023032"/>
    </source>
</evidence>
<evidence type="ECO:0000256" key="6">
    <source>
        <dbReference type="ARBA" id="ARBA00023136"/>
    </source>
</evidence>
<evidence type="ECO:0000256" key="7">
    <source>
        <dbReference type="SAM" id="Phobius"/>
    </source>
</evidence>
<dbReference type="NCBIfam" id="TIGR00969">
    <property type="entry name" value="3a0106s02"/>
    <property type="match status" value="1"/>
</dbReference>
<dbReference type="PANTHER" id="PTHR30406:SF8">
    <property type="entry name" value="SULFATE TRANSPORT SYSTEM PERMEASE PROTEIN CYST"/>
    <property type="match status" value="1"/>
</dbReference>
<dbReference type="GO" id="GO:0042170">
    <property type="term" value="C:plastid membrane"/>
    <property type="evidence" value="ECO:0007669"/>
    <property type="project" value="UniProtKB-SubCell"/>
</dbReference>
<dbReference type="InterPro" id="IPR000515">
    <property type="entry name" value="MetI-like"/>
</dbReference>
<dbReference type="GO" id="GO:0015419">
    <property type="term" value="F:ABC-type sulfate transporter activity"/>
    <property type="evidence" value="ECO:0007669"/>
    <property type="project" value="InterPro"/>
</dbReference>
<dbReference type="InterPro" id="IPR011865">
    <property type="entry name" value="CysT_permease"/>
</dbReference>
<dbReference type="SUPFAM" id="SSF161098">
    <property type="entry name" value="MetI-like"/>
    <property type="match status" value="1"/>
</dbReference>
<keyword evidence="9" id="KW-0934">Plastid</keyword>
<reference evidence="9" key="1">
    <citation type="journal article" date="2023" name="J. Phycol.">
        <title>Revised classification of the Cyanidiophyceae based on plastid genome data with descriptions of the Cavernulicolales ord. nov. and Galdieriales ord. nov. (Rhodophyta).</title>
        <authorList>
            <person name="Park S.I."/>
            <person name="Cho C.H."/>
            <person name="Ciniglia C."/>
            <person name="Huang T.Y."/>
            <person name="Liu S.L."/>
            <person name="Bustamante D.E."/>
            <person name="Calderon M.S."/>
            <person name="Mansilla A."/>
            <person name="McDermott T."/>
            <person name="Andersen R.A."/>
            <person name="Yoon H.S."/>
        </authorList>
    </citation>
    <scope>NUCLEOTIDE SEQUENCE</scope>
</reference>
<organism evidence="9">
    <name type="scientific">Sciadococcus taiwanensis</name>
    <dbReference type="NCBI Taxonomy" id="3028030"/>
    <lineage>
        <taxon>Eukaryota</taxon>
        <taxon>Rhodophyta</taxon>
        <taxon>Bangiophyceae</taxon>
        <taxon>Cavernulicolales</taxon>
        <taxon>Cavernulicolaceae</taxon>
        <taxon>Sciadococcus</taxon>
    </lineage>
</organism>
<feature type="transmembrane region" description="Helical" evidence="7">
    <location>
        <begin position="25"/>
        <end position="46"/>
    </location>
</feature>
<gene>
    <name evidence="9" type="primary">cysT</name>
    <name evidence="9" type="ORF">SCTW_073</name>
</gene>
<evidence type="ECO:0000256" key="4">
    <source>
        <dbReference type="ARBA" id="ARBA00022989"/>
    </source>
</evidence>
<dbReference type="AlphaFoldDB" id="A0A9Y1I241"/>
<feature type="domain" description="ABC transmembrane type-1" evidence="8">
    <location>
        <begin position="69"/>
        <end position="272"/>
    </location>
</feature>
<evidence type="ECO:0000259" key="8">
    <source>
        <dbReference type="PROSITE" id="PS50928"/>
    </source>
</evidence>
<comment type="subcellular location">
    <subcellularLocation>
        <location evidence="1">Plastid membrane</location>
        <topology evidence="1">Multi-pass membrane protein</topology>
    </subcellularLocation>
</comment>
<evidence type="ECO:0000313" key="9">
    <source>
        <dbReference type="EMBL" id="WDA98855.1"/>
    </source>
</evidence>
<evidence type="ECO:0000256" key="3">
    <source>
        <dbReference type="ARBA" id="ARBA00022692"/>
    </source>
</evidence>
<geneLocation type="plastid" evidence="9"/>
<keyword evidence="5" id="KW-0764">Sulfate transport</keyword>
<dbReference type="InterPro" id="IPR035906">
    <property type="entry name" value="MetI-like_sf"/>
</dbReference>
<protein>
    <submittedName>
        <fullName evidence="9">Sulfate transport system permease protein</fullName>
    </submittedName>
</protein>
<keyword evidence="6 7" id="KW-0472">Membrane</keyword>
<keyword evidence="2" id="KW-0813">Transport</keyword>
<dbReference type="EMBL" id="OP616811">
    <property type="protein sequence ID" value="WDA98855.1"/>
    <property type="molecule type" value="Genomic_DNA"/>
</dbReference>
<keyword evidence="3 7" id="KW-0812">Transmembrane</keyword>
<proteinExistence type="predicted"/>
<dbReference type="CDD" id="cd06261">
    <property type="entry name" value="TM_PBP2"/>
    <property type="match status" value="1"/>
</dbReference>
<accession>A0A9Y1I241</accession>
<feature type="transmembrane region" description="Helical" evidence="7">
    <location>
        <begin position="194"/>
        <end position="214"/>
    </location>
</feature>
<keyword evidence="4 7" id="KW-1133">Transmembrane helix</keyword>
<dbReference type="PANTHER" id="PTHR30406">
    <property type="entry name" value="SULFATE TRANSPORT SYSTEM PERMEASE PROTEIN"/>
    <property type="match status" value="1"/>
</dbReference>
<evidence type="ECO:0000256" key="2">
    <source>
        <dbReference type="ARBA" id="ARBA00022448"/>
    </source>
</evidence>
<dbReference type="Gene3D" id="1.10.3720.10">
    <property type="entry name" value="MetI-like"/>
    <property type="match status" value="1"/>
</dbReference>
<dbReference type="InterPro" id="IPR005667">
    <property type="entry name" value="Sulph_transpt2"/>
</dbReference>
<feature type="transmembrane region" description="Helical" evidence="7">
    <location>
        <begin position="254"/>
        <end position="275"/>
    </location>
</feature>
<name>A0A9Y1I241_9RHOD</name>
<evidence type="ECO:0000256" key="1">
    <source>
        <dbReference type="ARBA" id="ARBA00004446"/>
    </source>
</evidence>
<feature type="transmembrane region" description="Helical" evidence="7">
    <location>
        <begin position="71"/>
        <end position="95"/>
    </location>
</feature>
<feature type="transmembrane region" description="Helical" evidence="7">
    <location>
        <begin position="147"/>
        <end position="165"/>
    </location>
</feature>